<sequence>MANTMTVSSGEENSVEGDTNHVYHLTCTTGNGQEHLFNKETKSVSLLYSSTTKYLGTIPTTIQPDGTLVARAIPQENQTAGTFYLELHETLNDGSVRIFPSEGHIEVYLNDSIASLQ</sequence>
<proteinExistence type="predicted"/>
<dbReference type="Proteomes" id="UP000030928">
    <property type="component" value="Segment"/>
</dbReference>
<reference evidence="1 2" key="1">
    <citation type="journal article" date="2014" name="Appl. Environ. Microbiol.">
        <title>Genome and proteome analysis of bacteriophage Ldl1 reveals the existence of a novel phage group infecting Lactobacillus delbrueckii subsp. Lactis.</title>
        <authorList>
            <person name="Casey E."/>
            <person name="Mahony J."/>
            <person name="Neve H."/>
            <person name="Noben J.P."/>
            <person name="Bello F.D."/>
            <person name="van Sinderen D."/>
        </authorList>
    </citation>
    <scope>NUCLEOTIDE SEQUENCE [LARGE SCALE GENOMIC DNA]</scope>
    <source>
        <strain evidence="1">Ldl1</strain>
    </source>
</reference>
<evidence type="ECO:0000313" key="2">
    <source>
        <dbReference type="Proteomes" id="UP000030928"/>
    </source>
</evidence>
<dbReference type="EMBL" id="KM514685">
    <property type="protein sequence ID" value="AIS73888.1"/>
    <property type="molecule type" value="Genomic_DNA"/>
</dbReference>
<organism evidence="1 2">
    <name type="scientific">Lactobacillus phage Ldl1</name>
    <dbReference type="NCBI Taxonomy" id="1552735"/>
    <lineage>
        <taxon>Viruses</taxon>
        <taxon>Duplodnaviria</taxon>
        <taxon>Heunggongvirae</taxon>
        <taxon>Uroviricota</taxon>
        <taxon>Caudoviricetes</taxon>
        <taxon>Tybeckvirinae</taxon>
        <taxon>Lidleunavirus</taxon>
        <taxon>Lidleunavirus Ldl1</taxon>
    </lineage>
</organism>
<dbReference type="RefSeq" id="YP_009126472.1">
    <property type="nucleotide sequence ID" value="NC_026609.1"/>
</dbReference>
<evidence type="ECO:0000313" key="1">
    <source>
        <dbReference type="EMBL" id="AIS73888.1"/>
    </source>
</evidence>
<dbReference type="KEGG" id="vg:23681233"/>
<keyword evidence="2" id="KW-1185">Reference proteome</keyword>
<name>A0A0A7DMR9_9CAUD</name>
<accession>A0A0A7DMR9</accession>
<gene>
    <name evidence="1" type="ORF">LDL_030</name>
</gene>
<protein>
    <submittedName>
        <fullName evidence="1">Uncharacterized protein</fullName>
    </submittedName>
</protein>
<dbReference type="GeneID" id="23681233"/>